<dbReference type="AlphaFoldDB" id="A0A6C0KAY2"/>
<feature type="region of interest" description="Disordered" evidence="1">
    <location>
        <begin position="1"/>
        <end position="23"/>
    </location>
</feature>
<dbReference type="EMBL" id="MN740851">
    <property type="protein sequence ID" value="QHU15172.1"/>
    <property type="molecule type" value="Genomic_DNA"/>
</dbReference>
<accession>A0A6C0KAY2</accession>
<feature type="compositionally biased region" description="Polar residues" evidence="1">
    <location>
        <begin position="95"/>
        <end position="104"/>
    </location>
</feature>
<feature type="compositionally biased region" description="Basic residues" evidence="1">
    <location>
        <begin position="1"/>
        <end position="15"/>
    </location>
</feature>
<proteinExistence type="predicted"/>
<feature type="region of interest" description="Disordered" evidence="1">
    <location>
        <begin position="137"/>
        <end position="177"/>
    </location>
</feature>
<evidence type="ECO:0000256" key="1">
    <source>
        <dbReference type="SAM" id="MobiDB-lite"/>
    </source>
</evidence>
<name>A0A6C0KAY2_9ZZZZ</name>
<feature type="region of interest" description="Disordered" evidence="1">
    <location>
        <begin position="54"/>
        <end position="108"/>
    </location>
</feature>
<sequence length="177" mass="20098">MVRKHRRRTRKRNKRGGSIADKWNEGVQGLKDIGTNVKARVEVGREGIKKAADDVALGYNRTQPGGMLGPVPGPPSSPPPMDPVKEKQFSLESPYKQSIETNQPTKEKQGGLLGLGWFGLGGRRHSHSAFINKMLRVRSKSKRNKSIRKYLKGGKKKTKKRKASKKHKTKRRRRKRR</sequence>
<protein>
    <submittedName>
        <fullName evidence="2">Uncharacterized protein</fullName>
    </submittedName>
</protein>
<feature type="compositionally biased region" description="Pro residues" evidence="1">
    <location>
        <begin position="71"/>
        <end position="82"/>
    </location>
</feature>
<organism evidence="2">
    <name type="scientific">viral metagenome</name>
    <dbReference type="NCBI Taxonomy" id="1070528"/>
    <lineage>
        <taxon>unclassified sequences</taxon>
        <taxon>metagenomes</taxon>
        <taxon>organismal metagenomes</taxon>
    </lineage>
</organism>
<reference evidence="2" key="1">
    <citation type="journal article" date="2020" name="Nature">
        <title>Giant virus diversity and host interactions through global metagenomics.</title>
        <authorList>
            <person name="Schulz F."/>
            <person name="Roux S."/>
            <person name="Paez-Espino D."/>
            <person name="Jungbluth S."/>
            <person name="Walsh D.A."/>
            <person name="Denef V.J."/>
            <person name="McMahon K.D."/>
            <person name="Konstantinidis K.T."/>
            <person name="Eloe-Fadrosh E.A."/>
            <person name="Kyrpides N.C."/>
            <person name="Woyke T."/>
        </authorList>
    </citation>
    <scope>NUCLEOTIDE SEQUENCE</scope>
    <source>
        <strain evidence="2">GVMAG-S-1102244-55</strain>
    </source>
</reference>
<evidence type="ECO:0000313" key="2">
    <source>
        <dbReference type="EMBL" id="QHU15172.1"/>
    </source>
</evidence>